<dbReference type="Pfam" id="PF00483">
    <property type="entry name" value="NTP_transferase"/>
    <property type="match status" value="1"/>
</dbReference>
<dbReference type="GO" id="GO:0046872">
    <property type="term" value="F:metal ion binding"/>
    <property type="evidence" value="ECO:0007669"/>
    <property type="project" value="UniProtKB-KW"/>
</dbReference>
<keyword evidence="4" id="KW-0808">Transferase</keyword>
<dbReference type="PANTHER" id="PTHR43532">
    <property type="entry name" value="GLUCOSE-1-PHOSPHATE THYMIDYLYLTRANSFERASE"/>
    <property type="match status" value="1"/>
</dbReference>
<dbReference type="Proteomes" id="UP000176273">
    <property type="component" value="Unassembled WGS sequence"/>
</dbReference>
<keyword evidence="5" id="KW-0548">Nucleotidyltransferase</keyword>
<evidence type="ECO:0000256" key="4">
    <source>
        <dbReference type="ARBA" id="ARBA00022679"/>
    </source>
</evidence>
<evidence type="ECO:0000313" key="10">
    <source>
        <dbReference type="EMBL" id="OGG36731.1"/>
    </source>
</evidence>
<reference evidence="10 11" key="1">
    <citation type="journal article" date="2016" name="Nat. Commun.">
        <title>Thousands of microbial genomes shed light on interconnected biogeochemical processes in an aquifer system.</title>
        <authorList>
            <person name="Anantharaman K."/>
            <person name="Brown C.T."/>
            <person name="Hug L.A."/>
            <person name="Sharon I."/>
            <person name="Castelle C.J."/>
            <person name="Probst A.J."/>
            <person name="Thomas B.C."/>
            <person name="Singh A."/>
            <person name="Wilkins M.J."/>
            <person name="Karaoz U."/>
            <person name="Brodie E.L."/>
            <person name="Williams K.H."/>
            <person name="Hubbard S.S."/>
            <person name="Banfield J.F."/>
        </authorList>
    </citation>
    <scope>NUCLEOTIDE SEQUENCE [LARGE SCALE GENOMIC DNA]</scope>
</reference>
<feature type="domain" description="Nucleotidyl transferase" evidence="9">
    <location>
        <begin position="2"/>
        <end position="233"/>
    </location>
</feature>
<comment type="similarity">
    <text evidence="2">Belongs to the glucose-1-phosphate thymidylyltransferase family.</text>
</comment>
<dbReference type="InterPro" id="IPR005835">
    <property type="entry name" value="NTP_transferase_dom"/>
</dbReference>
<name>A0A1F6BIH8_9BACT</name>
<comment type="caution">
    <text evidence="10">The sequence shown here is derived from an EMBL/GenBank/DDBJ whole genome shotgun (WGS) entry which is preliminary data.</text>
</comment>
<accession>A0A1F6BIH8</accession>
<dbReference type="Gene3D" id="3.90.550.10">
    <property type="entry name" value="Spore Coat Polysaccharide Biosynthesis Protein SpsA, Chain A"/>
    <property type="match status" value="1"/>
</dbReference>
<evidence type="ECO:0000259" key="9">
    <source>
        <dbReference type="Pfam" id="PF00483"/>
    </source>
</evidence>
<dbReference type="PANTHER" id="PTHR43532:SF1">
    <property type="entry name" value="GLUCOSE-1-PHOSPHATE THYMIDYLYLTRANSFERASE 1"/>
    <property type="match status" value="1"/>
</dbReference>
<keyword evidence="6" id="KW-0479">Metal-binding</keyword>
<evidence type="ECO:0000256" key="5">
    <source>
        <dbReference type="ARBA" id="ARBA00022695"/>
    </source>
</evidence>
<organism evidence="10 11">
    <name type="scientific">Candidatus Jorgensenbacteria bacterium GWA1_54_12</name>
    <dbReference type="NCBI Taxonomy" id="1798468"/>
    <lineage>
        <taxon>Bacteria</taxon>
        <taxon>Candidatus Joergenseniibacteriota</taxon>
    </lineage>
</organism>
<evidence type="ECO:0000256" key="1">
    <source>
        <dbReference type="ARBA" id="ARBA00001946"/>
    </source>
</evidence>
<dbReference type="InterPro" id="IPR029044">
    <property type="entry name" value="Nucleotide-diphossugar_trans"/>
</dbReference>
<evidence type="ECO:0000256" key="3">
    <source>
        <dbReference type="ARBA" id="ARBA00012461"/>
    </source>
</evidence>
<dbReference type="SUPFAM" id="SSF53448">
    <property type="entry name" value="Nucleotide-diphospho-sugar transferases"/>
    <property type="match status" value="1"/>
</dbReference>
<protein>
    <recommendedName>
        <fullName evidence="3">glucose-1-phosphate thymidylyltransferase</fullName>
        <ecNumber evidence="3">2.7.7.24</ecNumber>
    </recommendedName>
</protein>
<comment type="catalytic activity">
    <reaction evidence="8">
        <text>dTTP + alpha-D-glucose 1-phosphate + H(+) = dTDP-alpha-D-glucose + diphosphate</text>
        <dbReference type="Rhea" id="RHEA:15225"/>
        <dbReference type="ChEBI" id="CHEBI:15378"/>
        <dbReference type="ChEBI" id="CHEBI:33019"/>
        <dbReference type="ChEBI" id="CHEBI:37568"/>
        <dbReference type="ChEBI" id="CHEBI:57477"/>
        <dbReference type="ChEBI" id="CHEBI:58601"/>
        <dbReference type="EC" id="2.7.7.24"/>
    </reaction>
</comment>
<comment type="cofactor">
    <cofactor evidence="1">
        <name>Mg(2+)</name>
        <dbReference type="ChEBI" id="CHEBI:18420"/>
    </cofactor>
</comment>
<evidence type="ECO:0000256" key="7">
    <source>
        <dbReference type="ARBA" id="ARBA00022842"/>
    </source>
</evidence>
<dbReference type="STRING" id="1798468.A2110_00145"/>
<evidence type="ECO:0000313" key="11">
    <source>
        <dbReference type="Proteomes" id="UP000176273"/>
    </source>
</evidence>
<sequence>MKGIVLAGGRGTRLHPLTKIINKHLLLVGNEPMIFNPLRKLIEAGIRDILIITNSEDVPMFRELLGDGKTFGAVFHYQAQLEASGTGSALLSGETFAGGENIIVVYGDNITTTSLAPYIQSFSRQNEGALILLKEVKDPRRFGVATVSGNRITDIEEKPDNPKSNLAITGIIMYTPGVFDVAKKLERSVRGEYEMTDIYRRYMESGKLRYEIIKGEWVDAGTPESLAEAARLLLKLEAQGGNRNL</sequence>
<evidence type="ECO:0000256" key="2">
    <source>
        <dbReference type="ARBA" id="ARBA00010480"/>
    </source>
</evidence>
<dbReference type="EMBL" id="MFKH01000017">
    <property type="protein sequence ID" value="OGG36731.1"/>
    <property type="molecule type" value="Genomic_DNA"/>
</dbReference>
<dbReference type="InterPro" id="IPR005907">
    <property type="entry name" value="G1P_thy_trans_s"/>
</dbReference>
<dbReference type="GO" id="GO:0008879">
    <property type="term" value="F:glucose-1-phosphate thymidylyltransferase activity"/>
    <property type="evidence" value="ECO:0007669"/>
    <property type="project" value="UniProtKB-EC"/>
</dbReference>
<evidence type="ECO:0000256" key="8">
    <source>
        <dbReference type="ARBA" id="ARBA00049336"/>
    </source>
</evidence>
<keyword evidence="7" id="KW-0460">Magnesium</keyword>
<gene>
    <name evidence="10" type="ORF">A2110_00145</name>
</gene>
<dbReference type="AlphaFoldDB" id="A0A1F6BIH8"/>
<dbReference type="EC" id="2.7.7.24" evidence="3"/>
<proteinExistence type="inferred from homology"/>
<evidence type="ECO:0000256" key="6">
    <source>
        <dbReference type="ARBA" id="ARBA00022723"/>
    </source>
</evidence>